<name>A0A645F5R8_9ZZZZ</name>
<sequence length="93" mass="10631">MNIRSQQRINKGLVAKSPKDMNLALRLRSAQGASIVLAIQEVNVCHVGNIENTILEHTFVKLKVRYYISTKRCLTDFKTVDFVVDEFERHLAS</sequence>
<proteinExistence type="predicted"/>
<reference evidence="1" key="1">
    <citation type="submission" date="2019-08" db="EMBL/GenBank/DDBJ databases">
        <authorList>
            <person name="Kucharzyk K."/>
            <person name="Murdoch R.W."/>
            <person name="Higgins S."/>
            <person name="Loffler F."/>
        </authorList>
    </citation>
    <scope>NUCLEOTIDE SEQUENCE</scope>
</reference>
<accession>A0A645F5R8</accession>
<protein>
    <submittedName>
        <fullName evidence="1">Uncharacterized protein</fullName>
    </submittedName>
</protein>
<comment type="caution">
    <text evidence="1">The sequence shown here is derived from an EMBL/GenBank/DDBJ whole genome shotgun (WGS) entry which is preliminary data.</text>
</comment>
<dbReference type="EMBL" id="VSSQ01055315">
    <property type="protein sequence ID" value="MPN09220.1"/>
    <property type="molecule type" value="Genomic_DNA"/>
</dbReference>
<dbReference type="AlphaFoldDB" id="A0A645F5R8"/>
<evidence type="ECO:0000313" key="1">
    <source>
        <dbReference type="EMBL" id="MPN09220.1"/>
    </source>
</evidence>
<gene>
    <name evidence="1" type="ORF">SDC9_156509</name>
</gene>
<organism evidence="1">
    <name type="scientific">bioreactor metagenome</name>
    <dbReference type="NCBI Taxonomy" id="1076179"/>
    <lineage>
        <taxon>unclassified sequences</taxon>
        <taxon>metagenomes</taxon>
        <taxon>ecological metagenomes</taxon>
    </lineage>
</organism>